<dbReference type="GO" id="GO:0005829">
    <property type="term" value="C:cytosol"/>
    <property type="evidence" value="ECO:0007669"/>
    <property type="project" value="TreeGrafter"/>
</dbReference>
<dbReference type="GO" id="GO:1902387">
    <property type="term" value="F:ceramide 1-phosphate binding"/>
    <property type="evidence" value="ECO:0007669"/>
    <property type="project" value="TreeGrafter"/>
</dbReference>
<name>A0AAW1RS33_9CHLO</name>
<dbReference type="PANTHER" id="PTHR10219:SF25">
    <property type="entry name" value="PLECKSTRIN HOMOLOGY DOMAIN-CONTAINING FAMILY A MEMBER 8"/>
    <property type="match status" value="1"/>
</dbReference>
<dbReference type="GO" id="GO:0016020">
    <property type="term" value="C:membrane"/>
    <property type="evidence" value="ECO:0007669"/>
    <property type="project" value="TreeGrafter"/>
</dbReference>
<evidence type="ECO:0000259" key="2">
    <source>
        <dbReference type="Pfam" id="PF08718"/>
    </source>
</evidence>
<proteinExistence type="predicted"/>
<dbReference type="PANTHER" id="PTHR10219">
    <property type="entry name" value="GLYCOLIPID TRANSFER PROTEIN-RELATED"/>
    <property type="match status" value="1"/>
</dbReference>
<dbReference type="Pfam" id="PF08718">
    <property type="entry name" value="GLTP"/>
    <property type="match status" value="1"/>
</dbReference>
<evidence type="ECO:0000313" key="3">
    <source>
        <dbReference type="EMBL" id="KAK9836470.1"/>
    </source>
</evidence>
<feature type="domain" description="Glycolipid transfer protein" evidence="2">
    <location>
        <begin position="24"/>
        <end position="164"/>
    </location>
</feature>
<comment type="caution">
    <text evidence="3">The sequence shown here is derived from an EMBL/GenBank/DDBJ whole genome shotgun (WGS) entry which is preliminary data.</text>
</comment>
<dbReference type="Proteomes" id="UP001438707">
    <property type="component" value="Unassembled WGS sequence"/>
</dbReference>
<evidence type="ECO:0000313" key="4">
    <source>
        <dbReference type="Proteomes" id="UP001438707"/>
    </source>
</evidence>
<organism evidence="3 4">
    <name type="scientific">Apatococcus lobatus</name>
    <dbReference type="NCBI Taxonomy" id="904363"/>
    <lineage>
        <taxon>Eukaryota</taxon>
        <taxon>Viridiplantae</taxon>
        <taxon>Chlorophyta</taxon>
        <taxon>core chlorophytes</taxon>
        <taxon>Trebouxiophyceae</taxon>
        <taxon>Chlorellales</taxon>
        <taxon>Chlorellaceae</taxon>
        <taxon>Apatococcus</taxon>
    </lineage>
</organism>
<dbReference type="Gene3D" id="1.10.3520.10">
    <property type="entry name" value="Glycolipid transfer protein"/>
    <property type="match status" value="1"/>
</dbReference>
<dbReference type="SUPFAM" id="SSF110004">
    <property type="entry name" value="Glycolipid transfer protein, GLTP"/>
    <property type="match status" value="1"/>
</dbReference>
<accession>A0AAW1RS33</accession>
<evidence type="ECO:0000256" key="1">
    <source>
        <dbReference type="ARBA" id="ARBA00022448"/>
    </source>
</evidence>
<protein>
    <recommendedName>
        <fullName evidence="2">Glycolipid transfer protein domain-containing protein</fullName>
    </recommendedName>
</protein>
<dbReference type="EMBL" id="JALJOS010000007">
    <property type="protein sequence ID" value="KAK9836470.1"/>
    <property type="molecule type" value="Genomic_DNA"/>
</dbReference>
<sequence>MVAASLFAKLAAEAAAVRDGQNHVRTQELLDVCRELLPVLDKFGTSFLIVRSDVGGNINRLAQRQAQDPVRYKIIDGIIDEEVAQQQLGSSSCTKGLLWLKRAMEFVVALLKRLHDDHDVSLATAANEVYYATLYKYHGWITSSAFVLALKLVPSREAFLEKLGTPGKEMMEEMQQFIMVFGSLLAQIHKFLADKGLDDPAKV</sequence>
<dbReference type="FunFam" id="1.10.3520.10:FF:000001">
    <property type="entry name" value="Pleckstrin domain-containing family A member 8"/>
    <property type="match status" value="1"/>
</dbReference>
<dbReference type="AlphaFoldDB" id="A0AAW1RS33"/>
<reference evidence="3 4" key="1">
    <citation type="journal article" date="2024" name="Nat. Commun.">
        <title>Phylogenomics reveals the evolutionary origins of lichenization in chlorophyte algae.</title>
        <authorList>
            <person name="Puginier C."/>
            <person name="Libourel C."/>
            <person name="Otte J."/>
            <person name="Skaloud P."/>
            <person name="Haon M."/>
            <person name="Grisel S."/>
            <person name="Petersen M."/>
            <person name="Berrin J.G."/>
            <person name="Delaux P.M."/>
            <person name="Dal Grande F."/>
            <person name="Keller J."/>
        </authorList>
    </citation>
    <scope>NUCLEOTIDE SEQUENCE [LARGE SCALE GENOMIC DNA]</scope>
    <source>
        <strain evidence="3 4">SAG 2145</strain>
    </source>
</reference>
<dbReference type="InterPro" id="IPR014830">
    <property type="entry name" value="Glycolipid_transfer_prot_dom"/>
</dbReference>
<dbReference type="GO" id="GO:1902388">
    <property type="term" value="F:ceramide 1-phosphate transfer activity"/>
    <property type="evidence" value="ECO:0007669"/>
    <property type="project" value="TreeGrafter"/>
</dbReference>
<keyword evidence="1" id="KW-0813">Transport</keyword>
<keyword evidence="4" id="KW-1185">Reference proteome</keyword>
<gene>
    <name evidence="3" type="ORF">WJX74_001113</name>
</gene>
<dbReference type="InterPro" id="IPR036497">
    <property type="entry name" value="GLTP_sf"/>
</dbReference>